<evidence type="ECO:0000256" key="9">
    <source>
        <dbReference type="ARBA" id="ARBA00023125"/>
    </source>
</evidence>
<proteinExistence type="inferred from homology"/>
<keyword evidence="5 12" id="KW-0235">DNA replication</keyword>
<reference evidence="14 15" key="1">
    <citation type="submission" date="2012-01" db="EMBL/GenBank/DDBJ databases">
        <title>The Genome Sequence of Helcococcus kunzii ATCC 51366.</title>
        <authorList>
            <consortium name="The Broad Institute Genome Sequencing Platform"/>
            <person name="Earl A."/>
            <person name="Ward D."/>
            <person name="Feldgarden M."/>
            <person name="Gevers D."/>
            <person name="Huys G."/>
            <person name="Young S.K."/>
            <person name="Zeng Q."/>
            <person name="Gargeya S."/>
            <person name="Fitzgerald M."/>
            <person name="Haas B."/>
            <person name="Abouelleil A."/>
            <person name="Alvarado L."/>
            <person name="Arachchi H.M."/>
            <person name="Berlin A."/>
            <person name="Chapman S.B."/>
            <person name="Gearin G."/>
            <person name="Goldberg J."/>
            <person name="Griggs A."/>
            <person name="Gujja S."/>
            <person name="Hansen M."/>
            <person name="Heiman D."/>
            <person name="Howarth C."/>
            <person name="Larimer J."/>
            <person name="Lui A."/>
            <person name="MacDonald P.J.P."/>
            <person name="McCowen C."/>
            <person name="Montmayeur A."/>
            <person name="Murphy C."/>
            <person name="Neiman D."/>
            <person name="Pearson M."/>
            <person name="Priest M."/>
            <person name="Roberts A."/>
            <person name="Saif S."/>
            <person name="Shea T."/>
            <person name="Sisk P."/>
            <person name="Stolte C."/>
            <person name="Sykes S."/>
            <person name="Wortman J."/>
            <person name="Nusbaum C."/>
            <person name="Birren B."/>
        </authorList>
    </citation>
    <scope>NUCLEOTIDE SEQUENCE [LARGE SCALE GENOMIC DNA]</scope>
    <source>
        <strain evidence="14 15">ATCC 51366</strain>
    </source>
</reference>
<evidence type="ECO:0000256" key="11">
    <source>
        <dbReference type="ARBA" id="ARBA00023236"/>
    </source>
</evidence>
<evidence type="ECO:0000256" key="10">
    <source>
        <dbReference type="ARBA" id="ARBA00023204"/>
    </source>
</evidence>
<dbReference type="Pfam" id="PF02463">
    <property type="entry name" value="SMC_N"/>
    <property type="match status" value="1"/>
</dbReference>
<keyword evidence="8 12" id="KW-0067">ATP-binding</keyword>
<evidence type="ECO:0000256" key="7">
    <source>
        <dbReference type="ARBA" id="ARBA00022763"/>
    </source>
</evidence>
<dbReference type="Gene3D" id="1.20.1050.90">
    <property type="entry name" value="RecF/RecN/SMC, N-terminal domain"/>
    <property type="match status" value="1"/>
</dbReference>
<evidence type="ECO:0000256" key="4">
    <source>
        <dbReference type="ARBA" id="ARBA00022490"/>
    </source>
</evidence>
<comment type="similarity">
    <text evidence="2 12">Belongs to the RecF family.</text>
</comment>
<dbReference type="PANTHER" id="PTHR32182:SF0">
    <property type="entry name" value="DNA REPLICATION AND REPAIR PROTEIN RECF"/>
    <property type="match status" value="1"/>
</dbReference>
<keyword evidence="4 12" id="KW-0963">Cytoplasm</keyword>
<keyword evidence="11 12" id="KW-0742">SOS response</keyword>
<evidence type="ECO:0000256" key="8">
    <source>
        <dbReference type="ARBA" id="ARBA00022840"/>
    </source>
</evidence>
<dbReference type="InterPro" id="IPR042174">
    <property type="entry name" value="RecF_2"/>
</dbReference>
<organism evidence="14 15">
    <name type="scientific">Helcococcus kunzii ATCC 51366</name>
    <dbReference type="NCBI Taxonomy" id="883114"/>
    <lineage>
        <taxon>Bacteria</taxon>
        <taxon>Bacillati</taxon>
        <taxon>Bacillota</taxon>
        <taxon>Tissierellia</taxon>
        <taxon>Tissierellales</taxon>
        <taxon>Peptoniphilaceae</taxon>
        <taxon>Helcococcus</taxon>
    </lineage>
</organism>
<evidence type="ECO:0000313" key="14">
    <source>
        <dbReference type="EMBL" id="EHR32086.1"/>
    </source>
</evidence>
<comment type="function">
    <text evidence="12">The RecF protein is involved in DNA metabolism; it is required for DNA replication and normal SOS inducibility. RecF binds preferentially to single-stranded, linear DNA. It also seems to bind ATP.</text>
</comment>
<keyword evidence="9 12" id="KW-0238">DNA-binding</keyword>
<dbReference type="Proteomes" id="UP000004191">
    <property type="component" value="Unassembled WGS sequence"/>
</dbReference>
<keyword evidence="10 12" id="KW-0234">DNA repair</keyword>
<gene>
    <name evidence="12" type="primary">recF</name>
    <name evidence="14" type="ORF">HMPREF9709_01700</name>
</gene>
<dbReference type="SUPFAM" id="SSF52540">
    <property type="entry name" value="P-loop containing nucleoside triphosphate hydrolases"/>
    <property type="match status" value="1"/>
</dbReference>
<dbReference type="GO" id="GO:0006302">
    <property type="term" value="P:double-strand break repair"/>
    <property type="evidence" value="ECO:0007669"/>
    <property type="project" value="TreeGrafter"/>
</dbReference>
<sequence>MIIKELKLINHRNYENEDIIFHDNTNILVGKNAQGKTNLLEAIYICARGYSFKNLKEDELIKFDENRLYLKADILNNNRKKVVEIVLSKNDKKKIRINEVEVKNLSELKSQFGVVIFSPEEVLIVKETPQMRRRFIDDIISNNDISYKVYLNNYNKIRSQKNELLKKGSNVKYFDQILNTYNQKMVEYGSTIAIYRYKYLEILKKFASEFHYELSSNNEKLEIEYENNFASDFTNLESIRDDYAKILEENREKEIQRFVSIYGPHKDDILLNINGKEAKTFGSQGQQRTVMLSLKLGEARLIETITNTKPILLWDDVFSELDNTRASLLVEKSKNYQNIITTNSLINIDLTNMNGNIYTINNGKVKNERKKNGKEYTIW</sequence>
<dbReference type="GO" id="GO:0005737">
    <property type="term" value="C:cytoplasm"/>
    <property type="evidence" value="ECO:0007669"/>
    <property type="project" value="UniProtKB-SubCell"/>
</dbReference>
<keyword evidence="7 12" id="KW-0227">DNA damage</keyword>
<evidence type="ECO:0000256" key="6">
    <source>
        <dbReference type="ARBA" id="ARBA00022741"/>
    </source>
</evidence>
<comment type="caution">
    <text evidence="14">The sequence shown here is derived from an EMBL/GenBank/DDBJ whole genome shotgun (WGS) entry which is preliminary data.</text>
</comment>
<dbReference type="HAMAP" id="MF_00365">
    <property type="entry name" value="RecF"/>
    <property type="match status" value="1"/>
</dbReference>
<dbReference type="InterPro" id="IPR018078">
    <property type="entry name" value="DNA-binding_RecF_CS"/>
</dbReference>
<evidence type="ECO:0000256" key="5">
    <source>
        <dbReference type="ARBA" id="ARBA00022705"/>
    </source>
</evidence>
<dbReference type="PANTHER" id="PTHR32182">
    <property type="entry name" value="DNA REPLICATION AND REPAIR PROTEIN RECF"/>
    <property type="match status" value="1"/>
</dbReference>
<dbReference type="GO" id="GO:0003697">
    <property type="term" value="F:single-stranded DNA binding"/>
    <property type="evidence" value="ECO:0007669"/>
    <property type="project" value="UniProtKB-UniRule"/>
</dbReference>
<protein>
    <recommendedName>
        <fullName evidence="3 12">DNA replication and repair protein RecF</fullName>
    </recommendedName>
</protein>
<dbReference type="InterPro" id="IPR001238">
    <property type="entry name" value="DNA-binding_RecF"/>
</dbReference>
<evidence type="ECO:0000259" key="13">
    <source>
        <dbReference type="Pfam" id="PF02463"/>
    </source>
</evidence>
<feature type="binding site" evidence="12">
    <location>
        <begin position="30"/>
        <end position="37"/>
    </location>
    <ligand>
        <name>ATP</name>
        <dbReference type="ChEBI" id="CHEBI:30616"/>
    </ligand>
</feature>
<dbReference type="STRING" id="883114.HMPREF9709_01700"/>
<dbReference type="PATRIC" id="fig|883114.3.peg.1697"/>
<accession>H3NQT9</accession>
<dbReference type="RefSeq" id="WP_005399215.1">
    <property type="nucleotide sequence ID" value="NZ_JH601088.1"/>
</dbReference>
<dbReference type="OrthoDB" id="9803889at2"/>
<evidence type="ECO:0000256" key="2">
    <source>
        <dbReference type="ARBA" id="ARBA00008016"/>
    </source>
</evidence>
<dbReference type="NCBIfam" id="TIGR00611">
    <property type="entry name" value="recf"/>
    <property type="match status" value="1"/>
</dbReference>
<dbReference type="AlphaFoldDB" id="H3NQT9"/>
<name>H3NQT9_9FIRM</name>
<dbReference type="InterPro" id="IPR027417">
    <property type="entry name" value="P-loop_NTPase"/>
</dbReference>
<keyword evidence="15" id="KW-1185">Reference proteome</keyword>
<keyword evidence="6 12" id="KW-0547">Nucleotide-binding</keyword>
<dbReference type="GO" id="GO:0009432">
    <property type="term" value="P:SOS response"/>
    <property type="evidence" value="ECO:0007669"/>
    <property type="project" value="UniProtKB-UniRule"/>
</dbReference>
<dbReference type="InterPro" id="IPR003395">
    <property type="entry name" value="RecF/RecN/SMC_N"/>
</dbReference>
<dbReference type="Gene3D" id="3.40.50.300">
    <property type="entry name" value="P-loop containing nucleotide triphosphate hydrolases"/>
    <property type="match status" value="1"/>
</dbReference>
<dbReference type="GeneID" id="96999636"/>
<dbReference type="GO" id="GO:0000731">
    <property type="term" value="P:DNA synthesis involved in DNA repair"/>
    <property type="evidence" value="ECO:0007669"/>
    <property type="project" value="TreeGrafter"/>
</dbReference>
<dbReference type="PROSITE" id="PS00617">
    <property type="entry name" value="RECF_1"/>
    <property type="match status" value="1"/>
</dbReference>
<feature type="domain" description="RecF/RecN/SMC N-terminal" evidence="13">
    <location>
        <begin position="3"/>
        <end position="348"/>
    </location>
</feature>
<evidence type="ECO:0000256" key="1">
    <source>
        <dbReference type="ARBA" id="ARBA00004496"/>
    </source>
</evidence>
<evidence type="ECO:0000313" key="15">
    <source>
        <dbReference type="Proteomes" id="UP000004191"/>
    </source>
</evidence>
<evidence type="ECO:0000256" key="12">
    <source>
        <dbReference type="HAMAP-Rule" id="MF_00365"/>
    </source>
</evidence>
<comment type="subcellular location">
    <subcellularLocation>
        <location evidence="1 12">Cytoplasm</location>
    </subcellularLocation>
</comment>
<evidence type="ECO:0000256" key="3">
    <source>
        <dbReference type="ARBA" id="ARBA00020170"/>
    </source>
</evidence>
<dbReference type="GO" id="GO:0005524">
    <property type="term" value="F:ATP binding"/>
    <property type="evidence" value="ECO:0007669"/>
    <property type="project" value="UniProtKB-UniRule"/>
</dbReference>
<dbReference type="HOGENOM" id="CLU_040267_0_1_9"/>
<dbReference type="eggNOG" id="COG1195">
    <property type="taxonomic scope" value="Bacteria"/>
</dbReference>
<dbReference type="EMBL" id="AGEI01000031">
    <property type="protein sequence ID" value="EHR32086.1"/>
    <property type="molecule type" value="Genomic_DNA"/>
</dbReference>
<dbReference type="GO" id="GO:0006260">
    <property type="term" value="P:DNA replication"/>
    <property type="evidence" value="ECO:0007669"/>
    <property type="project" value="UniProtKB-UniRule"/>
</dbReference>